<accession>A0A255GCS6</accession>
<reference evidence="2 3" key="1">
    <citation type="submission" date="2017-07" db="EMBL/GenBank/DDBJ databases">
        <title>Draft whole genome sequences of clinical Proprionibacteriaceae strains.</title>
        <authorList>
            <person name="Bernier A.-M."/>
            <person name="Bernard K."/>
            <person name="Domingo M.-C."/>
        </authorList>
    </citation>
    <scope>NUCLEOTIDE SEQUENCE [LARGE SCALE GENOMIC DNA]</scope>
    <source>
        <strain evidence="2 3">NML 030167</strain>
    </source>
</reference>
<gene>
    <name evidence="2" type="ORF">CGZ94_10890</name>
</gene>
<evidence type="ECO:0000313" key="2">
    <source>
        <dbReference type="EMBL" id="OYO13687.1"/>
    </source>
</evidence>
<dbReference type="Proteomes" id="UP000215896">
    <property type="component" value="Unassembled WGS sequence"/>
</dbReference>
<keyword evidence="1" id="KW-1133">Transmembrane helix</keyword>
<feature type="transmembrane region" description="Helical" evidence="1">
    <location>
        <begin position="36"/>
        <end position="55"/>
    </location>
</feature>
<name>A0A255GCS6_9ACTN</name>
<feature type="transmembrane region" description="Helical" evidence="1">
    <location>
        <begin position="12"/>
        <end position="30"/>
    </location>
</feature>
<comment type="caution">
    <text evidence="2">The sequence shown here is derived from an EMBL/GenBank/DDBJ whole genome shotgun (WGS) entry which is preliminary data.</text>
</comment>
<keyword evidence="3" id="KW-1185">Reference proteome</keyword>
<dbReference type="InterPro" id="IPR021385">
    <property type="entry name" value="DUF3017"/>
</dbReference>
<keyword evidence="1" id="KW-0812">Transmembrane</keyword>
<dbReference type="AlphaFoldDB" id="A0A255GCS6"/>
<evidence type="ECO:0008006" key="4">
    <source>
        <dbReference type="Google" id="ProtNLM"/>
    </source>
</evidence>
<dbReference type="Pfam" id="PF11222">
    <property type="entry name" value="DUF3017"/>
    <property type="match status" value="1"/>
</dbReference>
<sequence>MAARAKARSLNQWPLLVVVAITAIALIVVARGHWRWGSGLFGAALCLGGLARLVLPRRMAGLLQVRGRAFDVTVLLGAGIAIIVLALAVPPG</sequence>
<feature type="transmembrane region" description="Helical" evidence="1">
    <location>
        <begin position="67"/>
        <end position="89"/>
    </location>
</feature>
<keyword evidence="1" id="KW-0472">Membrane</keyword>
<evidence type="ECO:0000313" key="3">
    <source>
        <dbReference type="Proteomes" id="UP000215896"/>
    </source>
</evidence>
<dbReference type="EMBL" id="NMVO01000013">
    <property type="protein sequence ID" value="OYO13687.1"/>
    <property type="molecule type" value="Genomic_DNA"/>
</dbReference>
<evidence type="ECO:0000256" key="1">
    <source>
        <dbReference type="SAM" id="Phobius"/>
    </source>
</evidence>
<proteinExistence type="predicted"/>
<organism evidence="2 3">
    <name type="scientific">Enemella evansiae</name>
    <dbReference type="NCBI Taxonomy" id="2016499"/>
    <lineage>
        <taxon>Bacteria</taxon>
        <taxon>Bacillati</taxon>
        <taxon>Actinomycetota</taxon>
        <taxon>Actinomycetes</taxon>
        <taxon>Propionibacteriales</taxon>
        <taxon>Propionibacteriaceae</taxon>
        <taxon>Enemella</taxon>
    </lineage>
</organism>
<protein>
    <recommendedName>
        <fullName evidence="4">DUF3017 domain-containing protein</fullName>
    </recommendedName>
</protein>